<evidence type="ECO:0000256" key="6">
    <source>
        <dbReference type="SAM" id="SignalP"/>
    </source>
</evidence>
<evidence type="ECO:0000256" key="3">
    <source>
        <dbReference type="ARBA" id="ARBA00022989"/>
    </source>
</evidence>
<gene>
    <name evidence="7" type="ORF">KIH74_10980</name>
</gene>
<feature type="chain" id="PRO_5046503869" evidence="6">
    <location>
        <begin position="29"/>
        <end position="220"/>
    </location>
</feature>
<proteinExistence type="predicted"/>
<dbReference type="PANTHER" id="PTHR30168:SF0">
    <property type="entry name" value="INNER MEMBRANE PROTEIN"/>
    <property type="match status" value="1"/>
</dbReference>
<name>A0ABS5TEH5_9ACTN</name>
<evidence type="ECO:0000256" key="5">
    <source>
        <dbReference type="SAM" id="MobiDB-lite"/>
    </source>
</evidence>
<dbReference type="RefSeq" id="WP_214155748.1">
    <property type="nucleotide sequence ID" value="NZ_JAHBAY010000004.1"/>
</dbReference>
<evidence type="ECO:0000256" key="1">
    <source>
        <dbReference type="ARBA" id="ARBA00004167"/>
    </source>
</evidence>
<accession>A0ABS5TEH5</accession>
<comment type="subcellular location">
    <subcellularLocation>
        <location evidence="1">Membrane</location>
        <topology evidence="1">Single-pass membrane protein</topology>
    </subcellularLocation>
</comment>
<keyword evidence="3" id="KW-1133">Transmembrane helix</keyword>
<dbReference type="Proteomes" id="UP001197247">
    <property type="component" value="Unassembled WGS sequence"/>
</dbReference>
<reference evidence="7 8" key="1">
    <citation type="submission" date="2021-05" db="EMBL/GenBank/DDBJ databases">
        <title>Kineosporia and Streptomyces sp. nov. two new marine actinobacteria isolated from Coral.</title>
        <authorList>
            <person name="Buangrab K."/>
            <person name="Sutthacheep M."/>
            <person name="Yeemin T."/>
            <person name="Harunari E."/>
            <person name="Igarashi Y."/>
            <person name="Kanchanasin P."/>
            <person name="Tanasupawat S."/>
            <person name="Phongsopitanun W."/>
        </authorList>
    </citation>
    <scope>NUCLEOTIDE SEQUENCE [LARGE SCALE GENOMIC DNA]</scope>
    <source>
        <strain evidence="7 8">J2-2</strain>
    </source>
</reference>
<keyword evidence="4" id="KW-0472">Membrane</keyword>
<keyword evidence="2" id="KW-0812">Transmembrane</keyword>
<organism evidence="7 8">
    <name type="scientific">Kineosporia corallincola</name>
    <dbReference type="NCBI Taxonomy" id="2835133"/>
    <lineage>
        <taxon>Bacteria</taxon>
        <taxon>Bacillati</taxon>
        <taxon>Actinomycetota</taxon>
        <taxon>Actinomycetes</taxon>
        <taxon>Kineosporiales</taxon>
        <taxon>Kineosporiaceae</taxon>
        <taxon>Kineosporia</taxon>
    </lineage>
</organism>
<feature type="signal peptide" evidence="6">
    <location>
        <begin position="1"/>
        <end position="28"/>
    </location>
</feature>
<sequence length="220" mass="23256">MSVFRRVGCLVSAALLLAACGGSDPASAPADEFDSDVTDARSSVESYWTSFFESQGGQFVPVEDLFAYDEPSDGECGGEPFVLNNAFFCPSGNFIAYDVNFVEGQYDTIGDAFVYYLIGHEYAHAVQDSLGITHQLTIQHELQADCMAGAYLGDSVRGEALLLEDGDLDELLGSLASVGDQPDVPWFAEGAHGSGAQRTEAFQQGSRGTSSGASSLGTCL</sequence>
<dbReference type="PROSITE" id="PS51257">
    <property type="entry name" value="PROKAR_LIPOPROTEIN"/>
    <property type="match status" value="1"/>
</dbReference>
<dbReference type="EMBL" id="JAHBAY010000004">
    <property type="protein sequence ID" value="MBT0769446.1"/>
    <property type="molecule type" value="Genomic_DNA"/>
</dbReference>
<evidence type="ECO:0000313" key="7">
    <source>
        <dbReference type="EMBL" id="MBT0769446.1"/>
    </source>
</evidence>
<comment type="caution">
    <text evidence="7">The sequence shown here is derived from an EMBL/GenBank/DDBJ whole genome shotgun (WGS) entry which is preliminary data.</text>
</comment>
<feature type="region of interest" description="Disordered" evidence="5">
    <location>
        <begin position="197"/>
        <end position="220"/>
    </location>
</feature>
<keyword evidence="8" id="KW-1185">Reference proteome</keyword>
<keyword evidence="6" id="KW-0732">Signal</keyword>
<dbReference type="PANTHER" id="PTHR30168">
    <property type="entry name" value="PUTATIVE MEMBRANE PROTEIN YPFJ"/>
    <property type="match status" value="1"/>
</dbReference>
<evidence type="ECO:0000313" key="8">
    <source>
        <dbReference type="Proteomes" id="UP001197247"/>
    </source>
</evidence>
<protein>
    <submittedName>
        <fullName evidence="7">Neutral zinc metallopeptidase</fullName>
    </submittedName>
</protein>
<evidence type="ECO:0000256" key="2">
    <source>
        <dbReference type="ARBA" id="ARBA00022692"/>
    </source>
</evidence>
<dbReference type="SUPFAM" id="SSF55486">
    <property type="entry name" value="Metalloproteases ('zincins'), catalytic domain"/>
    <property type="match status" value="1"/>
</dbReference>
<evidence type="ECO:0000256" key="4">
    <source>
        <dbReference type="ARBA" id="ARBA00023136"/>
    </source>
</evidence>
<dbReference type="InterPro" id="IPR007343">
    <property type="entry name" value="Uncharacterised_pept_Zn_put"/>
</dbReference>
<dbReference type="Pfam" id="PF04228">
    <property type="entry name" value="Zn_peptidase"/>
    <property type="match status" value="1"/>
</dbReference>